<evidence type="ECO:0000256" key="7">
    <source>
        <dbReference type="ARBA" id="ARBA00023012"/>
    </source>
</evidence>
<evidence type="ECO:0000256" key="4">
    <source>
        <dbReference type="ARBA" id="ARBA00022553"/>
    </source>
</evidence>
<dbReference type="Pfam" id="PF00512">
    <property type="entry name" value="HisKA"/>
    <property type="match status" value="1"/>
</dbReference>
<dbReference type="NCBIfam" id="TIGR00229">
    <property type="entry name" value="sensory_box"/>
    <property type="match status" value="2"/>
</dbReference>
<dbReference type="InterPro" id="IPR003661">
    <property type="entry name" value="HisK_dim/P_dom"/>
</dbReference>
<comment type="subcellular location">
    <subcellularLocation>
        <location evidence="2">Cell inner membrane</location>
        <topology evidence="2">Multi-pass membrane protein</topology>
    </subcellularLocation>
</comment>
<evidence type="ECO:0000256" key="8">
    <source>
        <dbReference type="ARBA" id="ARBA00023136"/>
    </source>
</evidence>
<dbReference type="InterPro" id="IPR004358">
    <property type="entry name" value="Sig_transdc_His_kin-like_C"/>
</dbReference>
<accession>A0A643FFY5</accession>
<dbReference type="PRINTS" id="PR00344">
    <property type="entry name" value="BCTRLSENSOR"/>
</dbReference>
<keyword evidence="8" id="KW-0472">Membrane</keyword>
<dbReference type="SUPFAM" id="SSF55785">
    <property type="entry name" value="PYP-like sensor domain (PAS domain)"/>
    <property type="match status" value="2"/>
</dbReference>
<dbReference type="SMART" id="SM00091">
    <property type="entry name" value="PAS"/>
    <property type="match status" value="2"/>
</dbReference>
<evidence type="ECO:0000256" key="5">
    <source>
        <dbReference type="ARBA" id="ARBA00022679"/>
    </source>
</evidence>
<dbReference type="InterPro" id="IPR005467">
    <property type="entry name" value="His_kinase_dom"/>
</dbReference>
<dbReference type="InterPro" id="IPR050736">
    <property type="entry name" value="Sensor_HK_Regulatory"/>
</dbReference>
<dbReference type="EC" id="2.7.13.3" evidence="3"/>
<dbReference type="Gene3D" id="3.30.565.10">
    <property type="entry name" value="Histidine kinase-like ATPase, C-terminal domain"/>
    <property type="match status" value="1"/>
</dbReference>
<keyword evidence="6 13" id="KW-0418">Kinase</keyword>
<evidence type="ECO:0000256" key="2">
    <source>
        <dbReference type="ARBA" id="ARBA00004429"/>
    </source>
</evidence>
<protein>
    <recommendedName>
        <fullName evidence="3">histidine kinase</fullName>
        <ecNumber evidence="3">2.7.13.3</ecNumber>
    </recommendedName>
</protein>
<comment type="catalytic activity">
    <reaction evidence="1">
        <text>ATP + protein L-histidine = ADP + protein N-phospho-L-histidine.</text>
        <dbReference type="EC" id="2.7.13.3"/>
    </reaction>
</comment>
<keyword evidence="5" id="KW-0808">Transferase</keyword>
<evidence type="ECO:0000256" key="1">
    <source>
        <dbReference type="ARBA" id="ARBA00000085"/>
    </source>
</evidence>
<dbReference type="CDD" id="cd00082">
    <property type="entry name" value="HisKA"/>
    <property type="match status" value="1"/>
</dbReference>
<evidence type="ECO:0000313" key="13">
    <source>
        <dbReference type="EMBL" id="KAB0584745.1"/>
    </source>
</evidence>
<dbReference type="InterPro" id="IPR001610">
    <property type="entry name" value="PAC"/>
</dbReference>
<dbReference type="InterPro" id="IPR036097">
    <property type="entry name" value="HisK_dim/P_sf"/>
</dbReference>
<evidence type="ECO:0000259" key="10">
    <source>
        <dbReference type="PROSITE" id="PS50109"/>
    </source>
</evidence>
<dbReference type="PROSITE" id="PS50112">
    <property type="entry name" value="PAS"/>
    <property type="match status" value="2"/>
</dbReference>
<dbReference type="FunFam" id="1.10.287.130:FF:000001">
    <property type="entry name" value="Two-component sensor histidine kinase"/>
    <property type="match status" value="1"/>
</dbReference>
<dbReference type="EMBL" id="VZPB01000004">
    <property type="protein sequence ID" value="KAB0584745.1"/>
    <property type="molecule type" value="Genomic_DNA"/>
</dbReference>
<organism evidence="13 14">
    <name type="scientific">Ideonella dechloratans</name>
    <dbReference type="NCBI Taxonomy" id="36863"/>
    <lineage>
        <taxon>Bacteria</taxon>
        <taxon>Pseudomonadati</taxon>
        <taxon>Pseudomonadota</taxon>
        <taxon>Betaproteobacteria</taxon>
        <taxon>Burkholderiales</taxon>
        <taxon>Sphaerotilaceae</taxon>
        <taxon>Ideonella</taxon>
    </lineage>
</organism>
<evidence type="ECO:0000259" key="11">
    <source>
        <dbReference type="PROSITE" id="PS50112"/>
    </source>
</evidence>
<feature type="domain" description="PAC" evidence="12">
    <location>
        <begin position="248"/>
        <end position="300"/>
    </location>
</feature>
<feature type="domain" description="PAS" evidence="11">
    <location>
        <begin position="175"/>
        <end position="245"/>
    </location>
</feature>
<dbReference type="Pfam" id="PF02518">
    <property type="entry name" value="HATPase_c"/>
    <property type="match status" value="1"/>
</dbReference>
<dbReference type="Proteomes" id="UP000430120">
    <property type="component" value="Unassembled WGS sequence"/>
</dbReference>
<reference evidence="13 14" key="1">
    <citation type="submission" date="2019-09" db="EMBL/GenBank/DDBJ databases">
        <title>Draft genome sequences of 48 bacterial type strains from the CCUG.</title>
        <authorList>
            <person name="Tunovic T."/>
            <person name="Pineiro-Iglesias B."/>
            <person name="Unosson C."/>
            <person name="Inganas E."/>
            <person name="Ohlen M."/>
            <person name="Cardew S."/>
            <person name="Jensie-Markopoulos S."/>
            <person name="Salva-Serra F."/>
            <person name="Jaen-Luchoro D."/>
            <person name="Karlsson R."/>
            <person name="Svensson-Stadler L."/>
            <person name="Chun J."/>
            <person name="Moore E."/>
        </authorList>
    </citation>
    <scope>NUCLEOTIDE SEQUENCE [LARGE SCALE GENOMIC DNA]</scope>
    <source>
        <strain evidence="13 14">CCUG 30977</strain>
    </source>
</reference>
<evidence type="ECO:0000256" key="6">
    <source>
        <dbReference type="ARBA" id="ARBA00022777"/>
    </source>
</evidence>
<dbReference type="SMART" id="SM00086">
    <property type="entry name" value="PAC"/>
    <property type="match status" value="2"/>
</dbReference>
<sequence>MNALLFGVPAAAALLSLGILGAGLYGLRRSRARCQRLHGELERAQAEVRTRERELHVLLHSVQELIFRTDAEGRVIYLNDRWLSVVGEPARRALGRPLLNLVPPACRGDFAPLLDARMGAARRKGRFRVQGQDGTVRHFDVSVVPWYAGAQIAGYSGSAADVTERVEIEQRLSAQRDFSALLLEISPLPISLVDEQDRYITVNQAWESFRGLHRDEVIGRSTASLLGPAQLPLHEEQRQKMLRTGQRIRYEARIPDAQGAERDVVITRVLVPAGDGHPAGILTALTDVTEFRDAERHIREARDLAEEASRAKSEFVANISHELRTPLQSILGFSELGTLRAQEHPRLAAMFSDVHAAGQRMLALVNDLLDVSKIECSVGTFHLERMDIRRPVRAVAAELAPLLGAKRLQLDLQLGEFPLSAKVDPLRLQQVVRNVLANAIKFSPERGSLEVGGELTVEGDILLWVRDHGPGIPEAELETIFEAFVQSSQTKDGSGGTGLGLAISRKIMQAHGGAITARNMPDGGSQFELRLPSRGFSDTLPGDLALQEASPAVLV</sequence>
<gene>
    <name evidence="13" type="ORF">F7Q92_02640</name>
</gene>
<dbReference type="OrthoDB" id="8579121at2"/>
<dbReference type="SUPFAM" id="SSF55874">
    <property type="entry name" value="ATPase domain of HSP90 chaperone/DNA topoisomerase II/histidine kinase"/>
    <property type="match status" value="1"/>
</dbReference>
<feature type="domain" description="Histidine kinase" evidence="10">
    <location>
        <begin position="318"/>
        <end position="535"/>
    </location>
</feature>
<dbReference type="SMART" id="SM00387">
    <property type="entry name" value="HATPase_c"/>
    <property type="match status" value="1"/>
</dbReference>
<dbReference type="CDD" id="cd00130">
    <property type="entry name" value="PAS"/>
    <property type="match status" value="2"/>
</dbReference>
<dbReference type="AlphaFoldDB" id="A0A643FFY5"/>
<feature type="coiled-coil region" evidence="9">
    <location>
        <begin position="27"/>
        <end position="54"/>
    </location>
</feature>
<keyword evidence="14" id="KW-1185">Reference proteome</keyword>
<dbReference type="InterPro" id="IPR036890">
    <property type="entry name" value="HATPase_C_sf"/>
</dbReference>
<dbReference type="InterPro" id="IPR003594">
    <property type="entry name" value="HATPase_dom"/>
</dbReference>
<comment type="caution">
    <text evidence="13">The sequence shown here is derived from an EMBL/GenBank/DDBJ whole genome shotgun (WGS) entry which is preliminary data.</text>
</comment>
<dbReference type="SMART" id="SM00388">
    <property type="entry name" value="HisKA"/>
    <property type="match status" value="1"/>
</dbReference>
<dbReference type="FunFam" id="3.30.565.10:FF:000006">
    <property type="entry name" value="Sensor histidine kinase WalK"/>
    <property type="match status" value="1"/>
</dbReference>
<feature type="domain" description="PAS" evidence="11">
    <location>
        <begin position="51"/>
        <end position="104"/>
    </location>
</feature>
<dbReference type="GO" id="GO:0005886">
    <property type="term" value="C:plasma membrane"/>
    <property type="evidence" value="ECO:0007669"/>
    <property type="project" value="UniProtKB-SubCell"/>
</dbReference>
<keyword evidence="4" id="KW-0597">Phosphoprotein</keyword>
<dbReference type="InterPro" id="IPR035965">
    <property type="entry name" value="PAS-like_dom_sf"/>
</dbReference>
<dbReference type="InterPro" id="IPR000014">
    <property type="entry name" value="PAS"/>
</dbReference>
<dbReference type="PROSITE" id="PS50113">
    <property type="entry name" value="PAC"/>
    <property type="match status" value="2"/>
</dbReference>
<evidence type="ECO:0000256" key="3">
    <source>
        <dbReference type="ARBA" id="ARBA00012438"/>
    </source>
</evidence>
<evidence type="ECO:0000259" key="12">
    <source>
        <dbReference type="PROSITE" id="PS50113"/>
    </source>
</evidence>
<evidence type="ECO:0000256" key="9">
    <source>
        <dbReference type="SAM" id="Coils"/>
    </source>
</evidence>
<dbReference type="CDD" id="cd00075">
    <property type="entry name" value="HATPase"/>
    <property type="match status" value="1"/>
</dbReference>
<keyword evidence="7" id="KW-0902">Two-component regulatory system</keyword>
<dbReference type="SUPFAM" id="SSF47384">
    <property type="entry name" value="Homodimeric domain of signal transducing histidine kinase"/>
    <property type="match status" value="1"/>
</dbReference>
<name>A0A643FFY5_IDEDE</name>
<dbReference type="Pfam" id="PF08448">
    <property type="entry name" value="PAS_4"/>
    <property type="match status" value="2"/>
</dbReference>
<dbReference type="GO" id="GO:0000155">
    <property type="term" value="F:phosphorelay sensor kinase activity"/>
    <property type="evidence" value="ECO:0007669"/>
    <property type="project" value="InterPro"/>
</dbReference>
<dbReference type="PANTHER" id="PTHR43711">
    <property type="entry name" value="TWO-COMPONENT HISTIDINE KINASE"/>
    <property type="match status" value="1"/>
</dbReference>
<evidence type="ECO:0000313" key="14">
    <source>
        <dbReference type="Proteomes" id="UP000430120"/>
    </source>
</evidence>
<dbReference type="Gene3D" id="1.10.287.130">
    <property type="match status" value="1"/>
</dbReference>
<dbReference type="RefSeq" id="WP_151122390.1">
    <property type="nucleotide sequence ID" value="NZ_CP088082.1"/>
</dbReference>
<feature type="domain" description="PAC" evidence="12">
    <location>
        <begin position="123"/>
        <end position="174"/>
    </location>
</feature>
<dbReference type="InterPro" id="IPR000700">
    <property type="entry name" value="PAS-assoc_C"/>
</dbReference>
<keyword evidence="9" id="KW-0175">Coiled coil</keyword>
<dbReference type="PANTHER" id="PTHR43711:SF1">
    <property type="entry name" value="HISTIDINE KINASE 1"/>
    <property type="match status" value="1"/>
</dbReference>
<proteinExistence type="predicted"/>
<dbReference type="PROSITE" id="PS50109">
    <property type="entry name" value="HIS_KIN"/>
    <property type="match status" value="1"/>
</dbReference>
<dbReference type="InterPro" id="IPR013656">
    <property type="entry name" value="PAS_4"/>
</dbReference>
<dbReference type="Gene3D" id="3.30.450.20">
    <property type="entry name" value="PAS domain"/>
    <property type="match status" value="2"/>
</dbReference>